<keyword evidence="3" id="KW-0472">Membrane</keyword>
<evidence type="ECO:0000313" key="8">
    <source>
        <dbReference type="Proteomes" id="UP000189369"/>
    </source>
</evidence>
<dbReference type="InterPro" id="IPR003439">
    <property type="entry name" value="ABC_transporter-like_ATP-bd"/>
</dbReference>
<accession>A0A1U9K1F6</accession>
<dbReference type="OrthoDB" id="8683598at2"/>
<evidence type="ECO:0000256" key="4">
    <source>
        <dbReference type="ARBA" id="ARBA00022741"/>
    </source>
</evidence>
<dbReference type="KEGG" id="phn:PAEH1_10640"/>
<dbReference type="InterPro" id="IPR027417">
    <property type="entry name" value="P-loop_NTPase"/>
</dbReference>
<dbReference type="AlphaFoldDB" id="A0A1U9K1F6"/>
<dbReference type="Gene3D" id="3.40.50.300">
    <property type="entry name" value="P-loop containing nucleotide triphosphate hydrolases"/>
    <property type="match status" value="1"/>
</dbReference>
<keyword evidence="2" id="KW-0813">Transport</keyword>
<dbReference type="PANTHER" id="PTHR42788">
    <property type="entry name" value="TAURINE IMPORT ATP-BINDING PROTEIN-RELATED"/>
    <property type="match status" value="1"/>
</dbReference>
<evidence type="ECO:0000256" key="2">
    <source>
        <dbReference type="ARBA" id="ARBA00022448"/>
    </source>
</evidence>
<protein>
    <recommendedName>
        <fullName evidence="6">ABC transporter domain-containing protein</fullName>
    </recommendedName>
</protein>
<evidence type="ECO:0000313" key="7">
    <source>
        <dbReference type="EMBL" id="AQS51893.1"/>
    </source>
</evidence>
<reference evidence="7 8" key="1">
    <citation type="submission" date="2017-01" db="EMBL/GenBank/DDBJ databases">
        <title>Complete Genome Sequence of Paenalcaligenes hominis, Isolated from a paraplegic Patient with neurogenic bladder.</title>
        <authorList>
            <person name="Mukhopadhyay R."/>
            <person name="Joaquin J."/>
            <person name="Hogue R."/>
            <person name="Kilaru A."/>
            <person name="Jospin G."/>
            <person name="Mars K."/>
            <person name="Eisen J.A."/>
            <person name="Chaturvedi V."/>
        </authorList>
    </citation>
    <scope>NUCLEOTIDE SEQUENCE [LARGE SCALE GENOMIC DNA]</scope>
    <source>
        <strain evidence="7 8">15S00501</strain>
    </source>
</reference>
<keyword evidence="3" id="KW-1003">Cell membrane</keyword>
<dbReference type="PROSITE" id="PS50893">
    <property type="entry name" value="ABC_TRANSPORTER_2"/>
    <property type="match status" value="1"/>
</dbReference>
<sequence length="247" mass="27308">MAFLALQHISHRYANQRHGLTDIDLQLQKGEFHCLLGRSGSGKSTLLKIAAGLIQPTAGQVLLKGKALLKPSTEIGFVFQQPTLLDWLTVLDNVLLPAALHATPSSSQIHQAKTLLAEVGLSDLMQRYPSQLSGGQQSRVALARALLLQPPLLLLDEPFAALDALTRELLQDLVLSLCAQYQSTVLFVTHDVTEALYLSDTITLLEQGRLHSHYPIHFTTPRSELLRADAEFAQLSYAFRLKMKQLQ</sequence>
<dbReference type="PROSITE" id="PS00211">
    <property type="entry name" value="ABC_TRANSPORTER_1"/>
    <property type="match status" value="1"/>
</dbReference>
<dbReference type="GO" id="GO:0005524">
    <property type="term" value="F:ATP binding"/>
    <property type="evidence" value="ECO:0007669"/>
    <property type="project" value="UniProtKB-KW"/>
</dbReference>
<evidence type="ECO:0000256" key="3">
    <source>
        <dbReference type="ARBA" id="ARBA00022475"/>
    </source>
</evidence>
<evidence type="ECO:0000256" key="5">
    <source>
        <dbReference type="ARBA" id="ARBA00022840"/>
    </source>
</evidence>
<dbReference type="Proteomes" id="UP000189369">
    <property type="component" value="Chromosome"/>
</dbReference>
<evidence type="ECO:0000259" key="6">
    <source>
        <dbReference type="PROSITE" id="PS50893"/>
    </source>
</evidence>
<organism evidence="7 8">
    <name type="scientific">Paenalcaligenes hominis</name>
    <dbReference type="NCBI Taxonomy" id="643674"/>
    <lineage>
        <taxon>Bacteria</taxon>
        <taxon>Pseudomonadati</taxon>
        <taxon>Pseudomonadota</taxon>
        <taxon>Betaproteobacteria</taxon>
        <taxon>Burkholderiales</taxon>
        <taxon>Alcaligenaceae</taxon>
        <taxon>Paenalcaligenes</taxon>
    </lineage>
</organism>
<dbReference type="InterPro" id="IPR003593">
    <property type="entry name" value="AAA+_ATPase"/>
</dbReference>
<dbReference type="GO" id="GO:0016887">
    <property type="term" value="F:ATP hydrolysis activity"/>
    <property type="evidence" value="ECO:0007669"/>
    <property type="project" value="InterPro"/>
</dbReference>
<dbReference type="STRING" id="643674.PAEH1_10640"/>
<comment type="similarity">
    <text evidence="1">Belongs to the ABC transporter superfamily.</text>
</comment>
<dbReference type="InterPro" id="IPR050166">
    <property type="entry name" value="ABC_transporter_ATP-bind"/>
</dbReference>
<proteinExistence type="inferred from homology"/>
<evidence type="ECO:0000256" key="1">
    <source>
        <dbReference type="ARBA" id="ARBA00005417"/>
    </source>
</evidence>
<keyword evidence="5" id="KW-0067">ATP-binding</keyword>
<name>A0A1U9K1F6_9BURK</name>
<dbReference type="SUPFAM" id="SSF52540">
    <property type="entry name" value="P-loop containing nucleoside triphosphate hydrolases"/>
    <property type="match status" value="1"/>
</dbReference>
<gene>
    <name evidence="7" type="ORF">PAEH1_10640</name>
</gene>
<keyword evidence="4" id="KW-0547">Nucleotide-binding</keyword>
<dbReference type="EMBL" id="CP019697">
    <property type="protein sequence ID" value="AQS51893.1"/>
    <property type="molecule type" value="Genomic_DNA"/>
</dbReference>
<dbReference type="Pfam" id="PF00005">
    <property type="entry name" value="ABC_tran"/>
    <property type="match status" value="1"/>
</dbReference>
<dbReference type="PANTHER" id="PTHR42788:SF19">
    <property type="entry name" value="ALIPHATIC SULFONATES IMPORT ATP-BINDING PROTEIN SSUB 2"/>
    <property type="match status" value="1"/>
</dbReference>
<dbReference type="SMART" id="SM00382">
    <property type="entry name" value="AAA"/>
    <property type="match status" value="1"/>
</dbReference>
<dbReference type="InterPro" id="IPR017871">
    <property type="entry name" value="ABC_transporter-like_CS"/>
</dbReference>
<feature type="domain" description="ABC transporter" evidence="6">
    <location>
        <begin position="4"/>
        <end position="232"/>
    </location>
</feature>